<dbReference type="GO" id="GO:0016787">
    <property type="term" value="F:hydrolase activity"/>
    <property type="evidence" value="ECO:0007669"/>
    <property type="project" value="UniProtKB-KW"/>
</dbReference>
<keyword evidence="1" id="KW-0540">Nuclease</keyword>
<proteinExistence type="predicted"/>
<comment type="caution">
    <text evidence="1">The sequence shown here is derived from an EMBL/GenBank/DDBJ whole genome shotgun (WGS) entry which is preliminary data.</text>
</comment>
<dbReference type="Pfam" id="PF09549">
    <property type="entry name" value="RE_Bpu10I"/>
    <property type="match status" value="1"/>
</dbReference>
<dbReference type="InterPro" id="IPR018577">
    <property type="entry name" value="Restrct_endonuc_II_Bpu10I"/>
</dbReference>
<keyword evidence="2" id="KW-1185">Reference proteome</keyword>
<dbReference type="AlphaFoldDB" id="A0AA43KCB4"/>
<organism evidence="1 2">
    <name type="scientific">Chrysosporum bergii ANA360D</name>
    <dbReference type="NCBI Taxonomy" id="617107"/>
    <lineage>
        <taxon>Bacteria</taxon>
        <taxon>Bacillati</taxon>
        <taxon>Cyanobacteriota</taxon>
        <taxon>Cyanophyceae</taxon>
        <taxon>Nostocales</taxon>
        <taxon>Nodulariaceae</taxon>
        <taxon>Chrysosporum</taxon>
    </lineage>
</organism>
<keyword evidence="1" id="KW-0255">Endonuclease</keyword>
<sequence>MWKCISGSLPVEQGHPDTVQKLVEATNQYKRFIELDLIFDSPDNFLYRQKGQLKLDNTILEEFLPQVIYRSLKKIDNSFELRPKSTFAGLTFLSSLGNTGMAGEPTLRTKNQDFVLGKKLYLKTSFDSNFTNYKLIESHIGYVCAECKTNLDKTMFQEAVSTSRDLKLAVPSSLYFLVCEFLDMTPVSITATQIDDVLIVRKSKRIAANIRQEYKTPQSRMQYRQEYAEFIEKSKYYSDVFQRMIDKIQTLLDNTSPQVDQVLNRGHF</sequence>
<evidence type="ECO:0000313" key="2">
    <source>
        <dbReference type="Proteomes" id="UP001159387"/>
    </source>
</evidence>
<reference evidence="1 2" key="1">
    <citation type="journal article" date="2023" name="J. Phycol.">
        <title>Chrysosporum ovalisporum is synonymous with the true-branching cyanobacterium Umezakia natans (Nostocales/Aphanizomenonaceae).</title>
        <authorList>
            <person name="McGregor G.B."/>
            <person name="Sendall B.C."/>
            <person name="Niiyama Y."/>
            <person name="Tuji A."/>
            <person name="Willis A."/>
        </authorList>
    </citation>
    <scope>NUCLEOTIDE SEQUENCE [LARGE SCALE GENOMIC DNA]</scope>
    <source>
        <strain evidence="1 2">ANA360D</strain>
    </source>
</reference>
<evidence type="ECO:0000313" key="1">
    <source>
        <dbReference type="EMBL" id="MDH6061391.1"/>
    </source>
</evidence>
<dbReference type="GO" id="GO:0004519">
    <property type="term" value="F:endonuclease activity"/>
    <property type="evidence" value="ECO:0007669"/>
    <property type="project" value="UniProtKB-KW"/>
</dbReference>
<accession>A0AA43KCB4</accession>
<dbReference type="Proteomes" id="UP001159387">
    <property type="component" value="Unassembled WGS sequence"/>
</dbReference>
<dbReference type="EC" id="3.1.21.-" evidence="1"/>
<dbReference type="EMBL" id="JANQDH010000090">
    <property type="protein sequence ID" value="MDH6061391.1"/>
    <property type="molecule type" value="Genomic_DNA"/>
</dbReference>
<protein>
    <submittedName>
        <fullName evidence="1">Bpu10I family restriction endonuclease</fullName>
        <ecNumber evidence="1">3.1.21.-</ecNumber>
    </submittedName>
</protein>
<gene>
    <name evidence="1" type="ORF">NWP17_13255</name>
</gene>
<keyword evidence="1" id="KW-0378">Hydrolase</keyword>
<name>A0AA43KCB4_9CYAN</name>
<dbReference type="RefSeq" id="WP_280655362.1">
    <property type="nucleotide sequence ID" value="NZ_JANQDH010000090.1"/>
</dbReference>